<feature type="transmembrane region" description="Helical" evidence="5">
    <location>
        <begin position="631"/>
        <end position="651"/>
    </location>
</feature>
<keyword evidence="1" id="KW-0732">Signal</keyword>
<dbReference type="InterPro" id="IPR036179">
    <property type="entry name" value="Ig-like_dom_sf"/>
</dbReference>
<dbReference type="SMART" id="SM00407">
    <property type="entry name" value="IGc1"/>
    <property type="match status" value="2"/>
</dbReference>
<dbReference type="InterPro" id="IPR051755">
    <property type="entry name" value="Ig-like_CS_Receptor"/>
</dbReference>
<evidence type="ECO:0000313" key="8">
    <source>
        <dbReference type="Proteomes" id="UP000694400"/>
    </source>
</evidence>
<dbReference type="InterPro" id="IPR003598">
    <property type="entry name" value="Ig_sub2"/>
</dbReference>
<proteinExistence type="predicted"/>
<dbReference type="InterPro" id="IPR013106">
    <property type="entry name" value="Ig_V-set"/>
</dbReference>
<protein>
    <recommendedName>
        <fullName evidence="6">Ig-like domain-containing protein</fullName>
    </recommendedName>
</protein>
<evidence type="ECO:0000256" key="3">
    <source>
        <dbReference type="ARBA" id="ARBA00023180"/>
    </source>
</evidence>
<dbReference type="InterPro" id="IPR003006">
    <property type="entry name" value="Ig/MHC_CS"/>
</dbReference>
<keyword evidence="3" id="KW-0325">Glycoprotein</keyword>
<keyword evidence="5" id="KW-0812">Transmembrane</keyword>
<accession>A0A8B9TA06</accession>
<dbReference type="SMART" id="SM00406">
    <property type="entry name" value="IGv"/>
    <property type="match status" value="2"/>
</dbReference>
<dbReference type="FunFam" id="2.60.40.10:FF:000295">
    <property type="entry name" value="Tyrosine-protein phosphatase non-receptor type substrate 1"/>
    <property type="match status" value="2"/>
</dbReference>
<reference evidence="7" key="2">
    <citation type="submission" date="2025-08" db="UniProtKB">
        <authorList>
            <consortium name="Ensembl"/>
        </authorList>
    </citation>
    <scope>IDENTIFICATION</scope>
</reference>
<reference evidence="7" key="3">
    <citation type="submission" date="2025-09" db="UniProtKB">
        <authorList>
            <consortium name="Ensembl"/>
        </authorList>
    </citation>
    <scope>IDENTIFICATION</scope>
</reference>
<dbReference type="PROSITE" id="PS50835">
    <property type="entry name" value="IG_LIKE"/>
    <property type="match status" value="4"/>
</dbReference>
<dbReference type="InterPro" id="IPR003599">
    <property type="entry name" value="Ig_sub"/>
</dbReference>
<dbReference type="CDD" id="cd05772">
    <property type="entry name" value="IgC1_SIRP_domain_2"/>
    <property type="match status" value="1"/>
</dbReference>
<dbReference type="SUPFAM" id="SSF48726">
    <property type="entry name" value="Immunoglobulin"/>
    <property type="match status" value="4"/>
</dbReference>
<dbReference type="Proteomes" id="UP000694400">
    <property type="component" value="Chromosome 16"/>
</dbReference>
<dbReference type="SMART" id="SM00409">
    <property type="entry name" value="IG"/>
    <property type="match status" value="4"/>
</dbReference>
<dbReference type="Gene3D" id="2.60.40.10">
    <property type="entry name" value="Immunoglobulins"/>
    <property type="match status" value="4"/>
</dbReference>
<dbReference type="PROSITE" id="PS00290">
    <property type="entry name" value="IG_MHC"/>
    <property type="match status" value="1"/>
</dbReference>
<dbReference type="Ensembl" id="ENSAPLT00020019834.1">
    <property type="protein sequence ID" value="ENSAPLP00020018348.1"/>
    <property type="gene ID" value="ENSAPLG00020013070.1"/>
</dbReference>
<evidence type="ECO:0000256" key="5">
    <source>
        <dbReference type="SAM" id="Phobius"/>
    </source>
</evidence>
<dbReference type="PANTHER" id="PTHR19971">
    <property type="entry name" value="SIGNAL-REGULATORY PROTEIN BETA"/>
    <property type="match status" value="1"/>
</dbReference>
<dbReference type="Pfam" id="PF07654">
    <property type="entry name" value="C1-set"/>
    <property type="match status" value="2"/>
</dbReference>
<dbReference type="InterPro" id="IPR013783">
    <property type="entry name" value="Ig-like_fold"/>
</dbReference>
<keyword evidence="5" id="KW-1133">Transmembrane helix</keyword>
<keyword evidence="4" id="KW-0393">Immunoglobulin domain</keyword>
<feature type="domain" description="Ig-like" evidence="6">
    <location>
        <begin position="409"/>
        <end position="501"/>
    </location>
</feature>
<dbReference type="Pfam" id="PF07686">
    <property type="entry name" value="V-set"/>
    <property type="match status" value="2"/>
</dbReference>
<feature type="domain" description="Ig-like" evidence="6">
    <location>
        <begin position="514"/>
        <end position="610"/>
    </location>
</feature>
<keyword evidence="5" id="KW-0472">Membrane</keyword>
<evidence type="ECO:0000256" key="4">
    <source>
        <dbReference type="ARBA" id="ARBA00023319"/>
    </source>
</evidence>
<evidence type="ECO:0000256" key="2">
    <source>
        <dbReference type="ARBA" id="ARBA00023157"/>
    </source>
</evidence>
<evidence type="ECO:0000313" key="7">
    <source>
        <dbReference type="Ensembl" id="ENSAPLP00020018348.1"/>
    </source>
</evidence>
<evidence type="ECO:0000256" key="1">
    <source>
        <dbReference type="ARBA" id="ARBA00022729"/>
    </source>
</evidence>
<dbReference type="AlphaFoldDB" id="A0A8B9TA06"/>
<organism evidence="7 8">
    <name type="scientific">Anas platyrhynchos</name>
    <name type="common">Mallard</name>
    <name type="synonym">Anas boschas</name>
    <dbReference type="NCBI Taxonomy" id="8839"/>
    <lineage>
        <taxon>Eukaryota</taxon>
        <taxon>Metazoa</taxon>
        <taxon>Chordata</taxon>
        <taxon>Craniata</taxon>
        <taxon>Vertebrata</taxon>
        <taxon>Euteleostomi</taxon>
        <taxon>Archelosauria</taxon>
        <taxon>Archosauria</taxon>
        <taxon>Dinosauria</taxon>
        <taxon>Saurischia</taxon>
        <taxon>Theropoda</taxon>
        <taxon>Coelurosauria</taxon>
        <taxon>Aves</taxon>
        <taxon>Neognathae</taxon>
        <taxon>Galloanserae</taxon>
        <taxon>Anseriformes</taxon>
        <taxon>Anatidae</taxon>
        <taxon>Anatinae</taxon>
        <taxon>Anas</taxon>
    </lineage>
</organism>
<keyword evidence="2" id="KW-1015">Disulfide bond</keyword>
<dbReference type="SMART" id="SM00408">
    <property type="entry name" value="IGc2"/>
    <property type="match status" value="2"/>
</dbReference>
<dbReference type="InterPro" id="IPR003597">
    <property type="entry name" value="Ig_C1-set"/>
</dbReference>
<feature type="domain" description="Ig-like" evidence="6">
    <location>
        <begin position="310"/>
        <end position="379"/>
    </location>
</feature>
<name>A0A8B9TA06_ANAPL</name>
<feature type="domain" description="Ig-like" evidence="6">
    <location>
        <begin position="171"/>
        <end position="262"/>
    </location>
</feature>
<evidence type="ECO:0000259" key="6">
    <source>
        <dbReference type="PROSITE" id="PS50835"/>
    </source>
</evidence>
<sequence length="656" mass="71648">MERVVGAGQRGSGRRQGWGQAGLVTVGSCWAVLGAPLTLHHHHRAIATPIQLFTGGCFAKLHTAIGAGVLRADISDEDGEVCAGPNLRLTMAQTPREWEPSGLVQGYVEELGQRQNPNRFLPLWQEGFPGPHQVEPHRDTAWRGTKPLAMAPLTQALPLACLLLLLLGSAPGADAQAGFELHQPQKEVFVRVGETLTLSCTVTGGSPIGPVNWLKGWGSRSEAIYDQLDHSSRVMRAVIDSNTDFTILIKDVRPEDTGTYYCVKFRKTGISKELYRRGEGTVVLVQGADARAGQGFELHQPQKEVSVRVGETLTLSCIVTEGGPVGPVKWLKGWGSGSETIYDQKDSSTRGMRAVAVSNTDFTILISDVRPEDAGTYYCVKFLKRATGEELYRHGDGTEVVVLAVQARPSNPILTRPKYRVQPGKKASFTCKTWGFFPSDINVKWFKDKTLIQSQLRKVTPGPSKFTYNMSSTVTVTLQKDDIRSELTCQVLHTTLTAPLTRSYHLSQILRVPPSKVVVQPLGPVGLNETVSFTCYVQGFYPGSVTVTWLENGKEIKTASTPRPIETPEGLFELRSTVAVEAVPEKNISVFTCRVVHEGQDPLSSSATLWVDASGQQGCSSGGAHLLSSPGLWLCMLLDKAILGLVLFFLFKRWQA</sequence>
<dbReference type="PROSITE" id="PS51257">
    <property type="entry name" value="PROKAR_LIPOPROTEIN"/>
    <property type="match status" value="1"/>
</dbReference>
<reference evidence="7" key="1">
    <citation type="submission" date="2019-08" db="EMBL/GenBank/DDBJ databases">
        <title>Three high-quality genomes provides insights into domestication of ducks.</title>
        <authorList>
            <person name="Hou Z.C."/>
            <person name="Zhu F."/>
            <person name="Yin Z.T."/>
            <person name="Zhang F."/>
        </authorList>
    </citation>
    <scope>NUCLEOTIDE SEQUENCE [LARGE SCALE GENOMIC DNA]</scope>
</reference>
<dbReference type="InterPro" id="IPR007110">
    <property type="entry name" value="Ig-like_dom"/>
</dbReference>